<comment type="similarity">
    <text evidence="5">Belongs to the UPF0182 family.</text>
</comment>
<sequence>MTTSSSPASSAAGPAAPHRTRRIIAISLAIIVGLVVAFFIFANLYTDWLWFRQLGFDSVLVTQWTARVIMFVVGFLGMAVPVWLAIQLAYRLRPVYARLSSQLDRYQEVVEPLRRLAMWGIPVFFGFFAGFAASAQWDTTWLWFNGVQTSVTDPQFGLDTGFYMFAMPFYSSLLGFASAVLLICLFVTAIVSYLYGSVRIGQRELRISKSARIQLAVIAGLYILVQGVSLWLDRYKTLVEPGDRITGPGYTGVHATIPGMTILAIVAVLVAILFFVTALIGRWRYPLIATALLVVSAIVLGVGYPWIVTTFQVKPNQLALEREYYQRNIDMTKAAYGIDGLVKSDYDAVTTASAGQLRSDAETTASIRIMDPAIINPTVAQLEQYRSYYQFKDPLDVDRYTIDGQSQDTIVSVRDLNLGALGQAASWQNTALVYTHGYGLVVAKGNERTVDGDPVFLESGIPASGFLSSDSFEPRVYFGENSPPYSIVGAPSTTDPIELDYPSGKDGANETKTTFTGNGGPSVGNVFDRLLYALKFQSEQILFSDYINQDSQILYDRDPVTRVQKAAPYLTLDSDPYPSVVDGRIVWIVDGYTTSATYPYSTTVSLASAIADTNNPTPRFALDNINYIRNSVKATVDAYDGSVKLYAWDETDPILQTWQKVYPNTLKPISDMSAQLMSHVRYPTDLFKVQRSMLGVYHVDDAQSFYQRDNAWATPDDPQDPNRLQPPYYLTMQMPGQTDPAYSMFTSFIPSSEGANSRNVLMGYLAVDSNAGADAGTKSADYGKLRMLEITADTTIPGPGQVQNTFNSDPLISSQINLLKQGQSQVLNGNLLTLPVGGGFLYVQPVFVQASTGTQLPQLRKVLVAFGTQVAFEATLNDALNTLFGGSSGAAAGDQTVQPGDQTTPTPGATPTPGDTSSPSPSPSPSTSVAYQAALQAASQAMIDRQAALQAGNWTAYGEADARLTAAVQQLIALGG</sequence>
<evidence type="ECO:0000313" key="7">
    <source>
        <dbReference type="EMBL" id="KAA9110272.1"/>
    </source>
</evidence>
<feature type="transmembrane region" description="Helical" evidence="5">
    <location>
        <begin position="287"/>
        <end position="307"/>
    </location>
</feature>
<dbReference type="Proteomes" id="UP000325827">
    <property type="component" value="Unassembled WGS sequence"/>
</dbReference>
<dbReference type="InterPro" id="IPR005372">
    <property type="entry name" value="UPF0182"/>
</dbReference>
<proteinExistence type="inferred from homology"/>
<dbReference type="EMBL" id="VYSA01000001">
    <property type="protein sequence ID" value="KAA9110272.1"/>
    <property type="molecule type" value="Genomic_DNA"/>
</dbReference>
<feature type="compositionally biased region" description="Low complexity" evidence="6">
    <location>
        <begin position="894"/>
        <end position="928"/>
    </location>
</feature>
<feature type="transmembrane region" description="Helical" evidence="5">
    <location>
        <begin position="23"/>
        <end position="44"/>
    </location>
</feature>
<dbReference type="PANTHER" id="PTHR39344:SF1">
    <property type="entry name" value="UPF0182 PROTEIN SLL1060"/>
    <property type="match status" value="1"/>
</dbReference>
<evidence type="ECO:0000256" key="5">
    <source>
        <dbReference type="HAMAP-Rule" id="MF_01600"/>
    </source>
</evidence>
<dbReference type="GO" id="GO:0005576">
    <property type="term" value="C:extracellular region"/>
    <property type="evidence" value="ECO:0007669"/>
    <property type="project" value="TreeGrafter"/>
</dbReference>
<comment type="caution">
    <text evidence="7">The sequence shown here is derived from an EMBL/GenBank/DDBJ whole genome shotgun (WGS) entry which is preliminary data.</text>
</comment>
<dbReference type="AlphaFoldDB" id="A0A5J5J2X3"/>
<reference evidence="8" key="1">
    <citation type="submission" date="2019-09" db="EMBL/GenBank/DDBJ databases">
        <title>Mumia zhuanghuii sp. nov. isolated from the intestinal contents of plateau pika (Ochotona curzoniae) in the Qinghai-Tibet plateau of China.</title>
        <authorList>
            <person name="Tian Z."/>
        </authorList>
    </citation>
    <scope>NUCLEOTIDE SEQUENCE [LARGE SCALE GENOMIC DNA]</scope>
    <source>
        <strain evidence="8">JCM 30598</strain>
    </source>
</reference>
<evidence type="ECO:0000256" key="2">
    <source>
        <dbReference type="ARBA" id="ARBA00022692"/>
    </source>
</evidence>
<evidence type="ECO:0000256" key="3">
    <source>
        <dbReference type="ARBA" id="ARBA00022989"/>
    </source>
</evidence>
<dbReference type="RefSeq" id="WP_150447075.1">
    <property type="nucleotide sequence ID" value="NZ_VYSA01000001.1"/>
</dbReference>
<dbReference type="HAMAP" id="MF_01600">
    <property type="entry name" value="UPF0182"/>
    <property type="match status" value="1"/>
</dbReference>
<protein>
    <recommendedName>
        <fullName evidence="5">UPF0182 protein F6B43_00785</fullName>
    </recommendedName>
</protein>
<keyword evidence="8" id="KW-1185">Reference proteome</keyword>
<feature type="region of interest" description="Disordered" evidence="6">
    <location>
        <begin position="890"/>
        <end position="928"/>
    </location>
</feature>
<evidence type="ECO:0000256" key="4">
    <source>
        <dbReference type="ARBA" id="ARBA00023136"/>
    </source>
</evidence>
<feature type="transmembrane region" description="Helical" evidence="5">
    <location>
        <begin position="173"/>
        <end position="195"/>
    </location>
</feature>
<gene>
    <name evidence="7" type="ORF">F6B43_00785</name>
</gene>
<keyword evidence="4 5" id="KW-0472">Membrane</keyword>
<dbReference type="GO" id="GO:0005886">
    <property type="term" value="C:plasma membrane"/>
    <property type="evidence" value="ECO:0007669"/>
    <property type="project" value="UniProtKB-SubCell"/>
</dbReference>
<evidence type="ECO:0000256" key="6">
    <source>
        <dbReference type="SAM" id="MobiDB-lite"/>
    </source>
</evidence>
<feature type="transmembrane region" description="Helical" evidence="5">
    <location>
        <begin position="252"/>
        <end position="280"/>
    </location>
</feature>
<keyword evidence="3 5" id="KW-1133">Transmembrane helix</keyword>
<feature type="transmembrane region" description="Helical" evidence="5">
    <location>
        <begin position="215"/>
        <end position="232"/>
    </location>
</feature>
<dbReference type="OrthoDB" id="9763654at2"/>
<dbReference type="PANTHER" id="PTHR39344">
    <property type="entry name" value="UPF0182 PROTEIN SLL1060"/>
    <property type="match status" value="1"/>
</dbReference>
<comment type="subcellular location">
    <subcellularLocation>
        <location evidence="5">Cell membrane</location>
        <topology evidence="5">Multi-pass membrane protein</topology>
    </subcellularLocation>
</comment>
<organism evidence="7 8">
    <name type="scientific">Microbacterium rhizomatis</name>
    <dbReference type="NCBI Taxonomy" id="1631477"/>
    <lineage>
        <taxon>Bacteria</taxon>
        <taxon>Bacillati</taxon>
        <taxon>Actinomycetota</taxon>
        <taxon>Actinomycetes</taxon>
        <taxon>Micrococcales</taxon>
        <taxon>Microbacteriaceae</taxon>
        <taxon>Microbacterium</taxon>
    </lineage>
</organism>
<dbReference type="Pfam" id="PF03699">
    <property type="entry name" value="UPF0182"/>
    <property type="match status" value="1"/>
</dbReference>
<keyword evidence="1 5" id="KW-1003">Cell membrane</keyword>
<feature type="transmembrane region" description="Helical" evidence="5">
    <location>
        <begin position="116"/>
        <end position="137"/>
    </location>
</feature>
<evidence type="ECO:0000256" key="1">
    <source>
        <dbReference type="ARBA" id="ARBA00022475"/>
    </source>
</evidence>
<feature type="transmembrane region" description="Helical" evidence="5">
    <location>
        <begin position="64"/>
        <end position="86"/>
    </location>
</feature>
<accession>A0A5J5J2X3</accession>
<evidence type="ECO:0000313" key="8">
    <source>
        <dbReference type="Proteomes" id="UP000325827"/>
    </source>
</evidence>
<name>A0A5J5J2X3_9MICO</name>
<keyword evidence="2 5" id="KW-0812">Transmembrane</keyword>